<dbReference type="CDD" id="cd01392">
    <property type="entry name" value="HTH_LacI"/>
    <property type="match status" value="1"/>
</dbReference>
<dbReference type="CDD" id="cd06307">
    <property type="entry name" value="PBP1_sugar_binding"/>
    <property type="match status" value="1"/>
</dbReference>
<dbReference type="GO" id="GO:0000976">
    <property type="term" value="F:transcription cis-regulatory region binding"/>
    <property type="evidence" value="ECO:0007669"/>
    <property type="project" value="TreeGrafter"/>
</dbReference>
<dbReference type="SUPFAM" id="SSF53822">
    <property type="entry name" value="Periplasmic binding protein-like I"/>
    <property type="match status" value="1"/>
</dbReference>
<name>A0A1P9WS61_9BACT</name>
<dbReference type="InterPro" id="IPR000843">
    <property type="entry name" value="HTH_LacI"/>
</dbReference>
<evidence type="ECO:0000259" key="4">
    <source>
        <dbReference type="PROSITE" id="PS50932"/>
    </source>
</evidence>
<dbReference type="SUPFAM" id="SSF47413">
    <property type="entry name" value="lambda repressor-like DNA-binding domains"/>
    <property type="match status" value="1"/>
</dbReference>
<dbReference type="SMART" id="SM00354">
    <property type="entry name" value="HTH_LACI"/>
    <property type="match status" value="1"/>
</dbReference>
<feature type="domain" description="HTH lacI-type" evidence="4">
    <location>
        <begin position="10"/>
        <end position="61"/>
    </location>
</feature>
<dbReference type="PANTHER" id="PTHR30146:SF144">
    <property type="entry name" value="LACI-FAMILY TRANSCRIPTION REGULATOR"/>
    <property type="match status" value="1"/>
</dbReference>
<dbReference type="Proteomes" id="UP000187941">
    <property type="component" value="Chromosome"/>
</dbReference>
<reference evidence="5 6" key="1">
    <citation type="submission" date="2016-01" db="EMBL/GenBank/DDBJ databases">
        <authorList>
            <person name="Oliw E.H."/>
        </authorList>
    </citation>
    <scope>NUCLEOTIDE SEQUENCE [LARGE SCALE GENOMIC DNA]</scope>
    <source>
        <strain evidence="5 6">DY10</strain>
    </source>
</reference>
<dbReference type="Gene3D" id="3.40.50.2300">
    <property type="match status" value="2"/>
</dbReference>
<keyword evidence="1" id="KW-0805">Transcription regulation</keyword>
<dbReference type="RefSeq" id="WP_077129640.1">
    <property type="nucleotide sequence ID" value="NZ_CP014263.1"/>
</dbReference>
<dbReference type="STRING" id="1178516.AWR27_01955"/>
<dbReference type="KEGG" id="smon:AWR27_01955"/>
<evidence type="ECO:0000313" key="6">
    <source>
        <dbReference type="Proteomes" id="UP000187941"/>
    </source>
</evidence>
<evidence type="ECO:0000313" key="5">
    <source>
        <dbReference type="EMBL" id="AQG78218.1"/>
    </source>
</evidence>
<dbReference type="GO" id="GO:0003700">
    <property type="term" value="F:DNA-binding transcription factor activity"/>
    <property type="evidence" value="ECO:0007669"/>
    <property type="project" value="TreeGrafter"/>
</dbReference>
<evidence type="ECO:0000256" key="1">
    <source>
        <dbReference type="ARBA" id="ARBA00023015"/>
    </source>
</evidence>
<evidence type="ECO:0000256" key="2">
    <source>
        <dbReference type="ARBA" id="ARBA00023125"/>
    </source>
</evidence>
<dbReference type="InterPro" id="IPR025997">
    <property type="entry name" value="SBP_2_dom"/>
</dbReference>
<dbReference type="PANTHER" id="PTHR30146">
    <property type="entry name" value="LACI-RELATED TRANSCRIPTIONAL REPRESSOR"/>
    <property type="match status" value="1"/>
</dbReference>
<evidence type="ECO:0000256" key="3">
    <source>
        <dbReference type="ARBA" id="ARBA00023163"/>
    </source>
</evidence>
<dbReference type="EMBL" id="CP014263">
    <property type="protein sequence ID" value="AQG78218.1"/>
    <property type="molecule type" value="Genomic_DNA"/>
</dbReference>
<dbReference type="Gene3D" id="1.10.260.40">
    <property type="entry name" value="lambda repressor-like DNA-binding domains"/>
    <property type="match status" value="1"/>
</dbReference>
<dbReference type="InterPro" id="IPR028082">
    <property type="entry name" value="Peripla_BP_I"/>
</dbReference>
<keyword evidence="6" id="KW-1185">Reference proteome</keyword>
<organism evidence="5 6">
    <name type="scientific">Spirosoma montaniterrae</name>
    <dbReference type="NCBI Taxonomy" id="1178516"/>
    <lineage>
        <taxon>Bacteria</taxon>
        <taxon>Pseudomonadati</taxon>
        <taxon>Bacteroidota</taxon>
        <taxon>Cytophagia</taxon>
        <taxon>Cytophagales</taxon>
        <taxon>Cytophagaceae</taxon>
        <taxon>Spirosoma</taxon>
    </lineage>
</organism>
<accession>A0A1P9WS61</accession>
<dbReference type="InterPro" id="IPR010982">
    <property type="entry name" value="Lambda_DNA-bd_dom_sf"/>
</dbReference>
<gene>
    <name evidence="5" type="ORF">AWR27_01955</name>
</gene>
<dbReference type="AlphaFoldDB" id="A0A1P9WS61"/>
<keyword evidence="3" id="KW-0804">Transcription</keyword>
<keyword evidence="2" id="KW-0238">DNA-binding</keyword>
<sequence>MAKKELQGVKEIARRANVAIATVDRVIHNRTGVSAKTREKINKIIEELNYQPNLLARRLASGKVIKLAVLIPSVTDETDFWEAPLRGVQRAEAEIRQYGLSVQLFLFDLNDKHSFLSQTNRILQSDIDGVVLAPMFVDETLTFVTDCRRKGIPYVFIDSNIPDGQNLSYIGPPLHQSGYLAGRLCTSGLQPQQSVLLVHIATDIDSYTYRQIEQGFRTYFADHLPEQPLYRVDIHQTDEPSVTQALGAAFSGHSTVGAVFVTNSRAFLVARFLEDFTLIDKPLLIGYDLINANTHYLDNGFIDFLICHQPDDQGYRSIMTLYQYLVFSATVSKEHYMPIDIITRENRAYYRN</sequence>
<dbReference type="PROSITE" id="PS50932">
    <property type="entry name" value="HTH_LACI_2"/>
    <property type="match status" value="1"/>
</dbReference>
<dbReference type="Pfam" id="PF13407">
    <property type="entry name" value="Peripla_BP_4"/>
    <property type="match status" value="1"/>
</dbReference>
<dbReference type="Pfam" id="PF00356">
    <property type="entry name" value="LacI"/>
    <property type="match status" value="1"/>
</dbReference>
<dbReference type="OrthoDB" id="628703at2"/>
<protein>
    <submittedName>
        <fullName evidence="5">Transcriptional regulator</fullName>
    </submittedName>
</protein>
<proteinExistence type="predicted"/>